<dbReference type="Proteomes" id="UP000433575">
    <property type="component" value="Unassembled WGS sequence"/>
</dbReference>
<name>A0A6N7S5B2_9FIRM</name>
<gene>
    <name evidence="3" type="ORF">GKD88_04535</name>
    <name evidence="2" type="ORF">GKE08_05805</name>
</gene>
<dbReference type="AlphaFoldDB" id="A0A6N7S5B2"/>
<dbReference type="EMBL" id="WKPJ01000005">
    <property type="protein sequence ID" value="MSA88835.1"/>
    <property type="molecule type" value="Genomic_DNA"/>
</dbReference>
<protein>
    <submittedName>
        <fullName evidence="2">Extracellular solute-binding protein</fullName>
    </submittedName>
</protein>
<feature type="chain" id="PRO_5026840933" evidence="1">
    <location>
        <begin position="24"/>
        <end position="486"/>
    </location>
</feature>
<proteinExistence type="predicted"/>
<sequence>MKIQTKFSMIAMAAMLMMQGCGAKQENYDRLLDPNKLITLEIWTYYNGTQKAAFDGLVTEFNETVGAEKGIVVEAYSQGNVNDLIQEVEESAEKKVGAGEIPDIFAAYADTAYKVDKLGLVASIDQYMTEEELASYRDEYMSEGRIGEDGSLKIFPIAKSTELMMLNKTDWDRFAEAAGASLDELNTLEGVTKVAREYYEWTDSLTPQPNDGKAFFGRDAMANYMIIGSRQLGKEIFAVEGDQVTLNLDREIFKKLWDNYYIPYIRGYFTAQGRFRSDDAKTGDLIALVGSSSGAAYFPKEVAVSDVESYPIESVLAAAPMFADGDKIAVQQGAGMVVSRSDAAHEYASVVFLKWFTEEDRNIEFSLASGYLPVKKAANDFETIKKVMDSHEELASAEMIDVVEVAEKQLNEVELYTTKAFEGGNDARSLLDTSMQDLAKADREQVKAKLAQGLSLDEAAAEFETEAYFDAWFTSLTQQMQEIVKK</sequence>
<dbReference type="PANTHER" id="PTHR43649">
    <property type="entry name" value="ARABINOSE-BINDING PROTEIN-RELATED"/>
    <property type="match status" value="1"/>
</dbReference>
<comment type="caution">
    <text evidence="2">The sequence shown here is derived from an EMBL/GenBank/DDBJ whole genome shotgun (WGS) entry which is preliminary data.</text>
</comment>
<dbReference type="EMBL" id="WKPI01000004">
    <property type="protein sequence ID" value="MSC32382.1"/>
    <property type="molecule type" value="Genomic_DNA"/>
</dbReference>
<keyword evidence="1" id="KW-0732">Signal</keyword>
<dbReference type="Proteomes" id="UP000480929">
    <property type="component" value="Unassembled WGS sequence"/>
</dbReference>
<evidence type="ECO:0000256" key="1">
    <source>
        <dbReference type="SAM" id="SignalP"/>
    </source>
</evidence>
<dbReference type="OrthoDB" id="9764785at2"/>
<dbReference type="Gene3D" id="3.40.190.10">
    <property type="entry name" value="Periplasmic binding protein-like II"/>
    <property type="match status" value="1"/>
</dbReference>
<dbReference type="InterPro" id="IPR050490">
    <property type="entry name" value="Bact_solute-bd_prot1"/>
</dbReference>
<dbReference type="Pfam" id="PF13416">
    <property type="entry name" value="SBP_bac_8"/>
    <property type="match status" value="1"/>
</dbReference>
<feature type="signal peptide" evidence="1">
    <location>
        <begin position="1"/>
        <end position="23"/>
    </location>
</feature>
<dbReference type="PANTHER" id="PTHR43649:SF12">
    <property type="entry name" value="DIACETYLCHITOBIOSE BINDING PROTEIN DASA"/>
    <property type="match status" value="1"/>
</dbReference>
<accession>A0A6N7S5B2</accession>
<dbReference type="PROSITE" id="PS51257">
    <property type="entry name" value="PROKAR_LIPOPROTEIN"/>
    <property type="match status" value="1"/>
</dbReference>
<evidence type="ECO:0000313" key="4">
    <source>
        <dbReference type="Proteomes" id="UP000433575"/>
    </source>
</evidence>
<evidence type="ECO:0000313" key="2">
    <source>
        <dbReference type="EMBL" id="MSA88835.1"/>
    </source>
</evidence>
<evidence type="ECO:0000313" key="3">
    <source>
        <dbReference type="EMBL" id="MSC32382.1"/>
    </source>
</evidence>
<organism evidence="2 4">
    <name type="scientific">Holdemania massiliensis</name>
    <dbReference type="NCBI Taxonomy" id="1468449"/>
    <lineage>
        <taxon>Bacteria</taxon>
        <taxon>Bacillati</taxon>
        <taxon>Bacillota</taxon>
        <taxon>Erysipelotrichia</taxon>
        <taxon>Erysipelotrichales</taxon>
        <taxon>Erysipelotrichaceae</taxon>
        <taxon>Holdemania</taxon>
    </lineage>
</organism>
<dbReference type="InterPro" id="IPR006059">
    <property type="entry name" value="SBP"/>
</dbReference>
<reference evidence="4 5" key="1">
    <citation type="journal article" date="2019" name="Nat. Med.">
        <title>A library of human gut bacterial isolates paired with longitudinal multiomics data enables mechanistic microbiome research.</title>
        <authorList>
            <person name="Poyet M."/>
            <person name="Groussin M."/>
            <person name="Gibbons S.M."/>
            <person name="Avila-Pacheco J."/>
            <person name="Jiang X."/>
            <person name="Kearney S.M."/>
            <person name="Perrotta A.R."/>
            <person name="Berdy B."/>
            <person name="Zhao S."/>
            <person name="Lieberman T.D."/>
            <person name="Swanson P.K."/>
            <person name="Smith M."/>
            <person name="Roesemann S."/>
            <person name="Alexander J.E."/>
            <person name="Rich S.A."/>
            <person name="Livny J."/>
            <person name="Vlamakis H."/>
            <person name="Clish C."/>
            <person name="Bullock K."/>
            <person name="Deik A."/>
            <person name="Scott J."/>
            <person name="Pierce K.A."/>
            <person name="Xavier R.J."/>
            <person name="Alm E.J."/>
        </authorList>
    </citation>
    <scope>NUCLEOTIDE SEQUENCE [LARGE SCALE GENOMIC DNA]</scope>
    <source>
        <strain evidence="2 4">BIOML-A4</strain>
        <strain evidence="3 5">BIOML-A5</strain>
    </source>
</reference>
<keyword evidence="5" id="KW-1185">Reference proteome</keyword>
<evidence type="ECO:0000313" key="5">
    <source>
        <dbReference type="Proteomes" id="UP000480929"/>
    </source>
</evidence>
<dbReference type="SUPFAM" id="SSF53850">
    <property type="entry name" value="Periplasmic binding protein-like II"/>
    <property type="match status" value="1"/>
</dbReference>
<dbReference type="RefSeq" id="WP_154238275.1">
    <property type="nucleotide sequence ID" value="NZ_CALJPI010000039.1"/>
</dbReference>